<gene>
    <name evidence="3" type="ORF">ABC974_20430</name>
</gene>
<keyword evidence="1" id="KW-0812">Transmembrane</keyword>
<evidence type="ECO:0000256" key="1">
    <source>
        <dbReference type="SAM" id="Phobius"/>
    </source>
</evidence>
<dbReference type="InterPro" id="IPR002656">
    <property type="entry name" value="Acyl_transf_3_dom"/>
</dbReference>
<sequence>MISVAAAKASAIPDLKPSGAITGSMANSKPRAIIAIDLLRFACALLVLANHFGGAFARAPSASARYMLSGLHASDAAISWSWFGWIGVELFFVISGFVIALSAEGSSWSGFLRRRALRLVPAAWICATATFLILAVAAPSTTLPAKWGATLAFWPVGPWIDASCWTLGIEICFYLLIATGLGRTGRAAMIERYAVWLGAVSAAGWLFAALSGWVGTPRMDDRMLQLSLLPHGCLFALGVLASAMTRRGVTGARAGPFALFLLPACAEIASRTIERTQTFGVSAGPLVPTLLFLAGLAMVLGSGRMQPFLSRRIDARLAATLGLMTYPLYLIHQEAGAALIATLMRAGMPYWPASGVALLAVLVFAWWVAHAAEPVVRARLASLMDAVSARRGRAPDTPPSPSPRAG</sequence>
<dbReference type="GO" id="GO:0016746">
    <property type="term" value="F:acyltransferase activity"/>
    <property type="evidence" value="ECO:0007669"/>
    <property type="project" value="UniProtKB-KW"/>
</dbReference>
<keyword evidence="3" id="KW-0012">Acyltransferase</keyword>
<dbReference type="EC" id="2.3.-.-" evidence="3"/>
<dbReference type="EMBL" id="JBDIME010000022">
    <property type="protein sequence ID" value="MEN2792007.1"/>
    <property type="molecule type" value="Genomic_DNA"/>
</dbReference>
<evidence type="ECO:0000313" key="4">
    <source>
        <dbReference type="Proteomes" id="UP001419910"/>
    </source>
</evidence>
<organism evidence="3 4">
    <name type="scientific">Sphingomonas oligophenolica</name>
    <dbReference type="NCBI Taxonomy" id="301154"/>
    <lineage>
        <taxon>Bacteria</taxon>
        <taxon>Pseudomonadati</taxon>
        <taxon>Pseudomonadota</taxon>
        <taxon>Alphaproteobacteria</taxon>
        <taxon>Sphingomonadales</taxon>
        <taxon>Sphingomonadaceae</taxon>
        <taxon>Sphingomonas</taxon>
    </lineage>
</organism>
<dbReference type="InterPro" id="IPR050879">
    <property type="entry name" value="Acyltransferase_3"/>
</dbReference>
<dbReference type="PANTHER" id="PTHR23028">
    <property type="entry name" value="ACETYLTRANSFERASE"/>
    <property type="match status" value="1"/>
</dbReference>
<dbReference type="RefSeq" id="WP_343889810.1">
    <property type="nucleotide sequence ID" value="NZ_BAAAEH010000024.1"/>
</dbReference>
<proteinExistence type="predicted"/>
<protein>
    <submittedName>
        <fullName evidence="3">Acyltransferase</fullName>
        <ecNumber evidence="3">2.3.-.-</ecNumber>
    </submittedName>
</protein>
<feature type="transmembrane region" description="Helical" evidence="1">
    <location>
        <begin position="159"/>
        <end position="181"/>
    </location>
</feature>
<evidence type="ECO:0000313" key="3">
    <source>
        <dbReference type="EMBL" id="MEN2792007.1"/>
    </source>
</evidence>
<dbReference type="Pfam" id="PF01757">
    <property type="entry name" value="Acyl_transf_3"/>
    <property type="match status" value="1"/>
</dbReference>
<keyword evidence="3" id="KW-0808">Transferase</keyword>
<comment type="caution">
    <text evidence="3">The sequence shown here is derived from an EMBL/GenBank/DDBJ whole genome shotgun (WGS) entry which is preliminary data.</text>
</comment>
<keyword evidence="1" id="KW-1133">Transmembrane helix</keyword>
<feature type="transmembrane region" description="Helical" evidence="1">
    <location>
        <begin position="193"/>
        <end position="214"/>
    </location>
</feature>
<feature type="transmembrane region" description="Helical" evidence="1">
    <location>
        <begin position="38"/>
        <end position="57"/>
    </location>
</feature>
<accession>A0ABU9Y893</accession>
<feature type="transmembrane region" description="Helical" evidence="1">
    <location>
        <begin position="122"/>
        <end position="139"/>
    </location>
</feature>
<dbReference type="PANTHER" id="PTHR23028:SF53">
    <property type="entry name" value="ACYL_TRANSF_3 DOMAIN-CONTAINING PROTEIN"/>
    <property type="match status" value="1"/>
</dbReference>
<feature type="transmembrane region" description="Helical" evidence="1">
    <location>
        <begin position="77"/>
        <end position="101"/>
    </location>
</feature>
<name>A0ABU9Y893_9SPHN</name>
<keyword evidence="1" id="KW-0472">Membrane</keyword>
<dbReference type="Proteomes" id="UP001419910">
    <property type="component" value="Unassembled WGS sequence"/>
</dbReference>
<keyword evidence="4" id="KW-1185">Reference proteome</keyword>
<feature type="transmembrane region" description="Helical" evidence="1">
    <location>
        <begin position="226"/>
        <end position="245"/>
    </location>
</feature>
<evidence type="ECO:0000259" key="2">
    <source>
        <dbReference type="Pfam" id="PF01757"/>
    </source>
</evidence>
<reference evidence="3 4" key="1">
    <citation type="submission" date="2024-05" db="EMBL/GenBank/DDBJ databases">
        <authorList>
            <person name="Liu Q."/>
            <person name="Xin Y.-H."/>
        </authorList>
    </citation>
    <scope>NUCLEOTIDE SEQUENCE [LARGE SCALE GENOMIC DNA]</scope>
    <source>
        <strain evidence="3 4">CGMCC 1.10181</strain>
    </source>
</reference>
<feature type="transmembrane region" description="Helical" evidence="1">
    <location>
        <begin position="279"/>
        <end position="301"/>
    </location>
</feature>
<feature type="transmembrane region" description="Helical" evidence="1">
    <location>
        <begin position="350"/>
        <end position="369"/>
    </location>
</feature>
<feature type="domain" description="Acyltransferase 3" evidence="2">
    <location>
        <begin position="34"/>
        <end position="369"/>
    </location>
</feature>